<evidence type="ECO:0000313" key="2">
    <source>
        <dbReference type="Proteomes" id="UP000193017"/>
    </source>
</evidence>
<dbReference type="OrthoDB" id="7877312at2"/>
<dbReference type="STRING" id="1945662.B0A89_10985"/>
<gene>
    <name evidence="1" type="ORF">B0A89_10985</name>
</gene>
<dbReference type="KEGG" id="pcon:B0A89_10985"/>
<dbReference type="AlphaFoldDB" id="A0A1W6CZ74"/>
<sequence length="189" mass="20150">MMIPDAPVIGAHFLGDADIQYYQDVGPGQTRVDLASPLDPDYPALLAMVHAQQFAARREYPARPSDHHTWDADAGAWTDPRSPAEIAAQAAAALAAARRTASLDKSELLIRLVVAGILTPTEAEDAAAGAIPARMDELMSSLPADAQMAARIKWRTDSQISRTHPVIVAAAYGLGVTDEALDEIFGVRP</sequence>
<dbReference type="Proteomes" id="UP000193017">
    <property type="component" value="Chromosome"/>
</dbReference>
<evidence type="ECO:0000313" key="1">
    <source>
        <dbReference type="EMBL" id="ARJ70079.1"/>
    </source>
</evidence>
<accession>A0A1W6CZ74</accession>
<protein>
    <submittedName>
        <fullName evidence="1">Uncharacterized protein</fullName>
    </submittedName>
</protein>
<name>A0A1W6CZ74_9RHOB</name>
<reference evidence="1 2" key="1">
    <citation type="submission" date="2017-03" db="EMBL/GenBank/DDBJ databases">
        <title>Genome sequence of Paracoccus contaminans isolated from a water microcosm.</title>
        <authorList>
            <person name="Aurass P."/>
            <person name="Karste S."/>
            <person name="Trost E."/>
            <person name="Glaeser S.P."/>
            <person name="Kaempfer P."/>
            <person name="Flieger A."/>
        </authorList>
    </citation>
    <scope>NUCLEOTIDE SEQUENCE [LARGE SCALE GENOMIC DNA]</scope>
    <source>
        <strain evidence="2">RKI 16-01929T\LMG 29738T\CCM 8701T\CIP 111112T</strain>
    </source>
</reference>
<keyword evidence="2" id="KW-1185">Reference proteome</keyword>
<dbReference type="RefSeq" id="WP_157115324.1">
    <property type="nucleotide sequence ID" value="NZ_CP020612.1"/>
</dbReference>
<organism evidence="1 2">
    <name type="scientific">Paracoccus contaminans</name>
    <dbReference type="NCBI Taxonomy" id="1945662"/>
    <lineage>
        <taxon>Bacteria</taxon>
        <taxon>Pseudomonadati</taxon>
        <taxon>Pseudomonadota</taxon>
        <taxon>Alphaproteobacteria</taxon>
        <taxon>Rhodobacterales</taxon>
        <taxon>Paracoccaceae</taxon>
        <taxon>Paracoccus</taxon>
    </lineage>
</organism>
<proteinExistence type="predicted"/>
<dbReference type="EMBL" id="CP020612">
    <property type="protein sequence ID" value="ARJ70079.1"/>
    <property type="molecule type" value="Genomic_DNA"/>
</dbReference>